<evidence type="ECO:0000313" key="5">
    <source>
        <dbReference type="Proteomes" id="UP001231518"/>
    </source>
</evidence>
<dbReference type="Pfam" id="PF04665">
    <property type="entry name" value="Pox_A32"/>
    <property type="match status" value="1"/>
</dbReference>
<dbReference type="Gene3D" id="3.40.50.300">
    <property type="entry name" value="P-loop containing nucleotide triphosphate hydrolases"/>
    <property type="match status" value="1"/>
</dbReference>
<dbReference type="EMBL" id="JARGEI010000011">
    <property type="protein sequence ID" value="KAJ8723935.1"/>
    <property type="molecule type" value="Genomic_DNA"/>
</dbReference>
<dbReference type="SUPFAM" id="SSF52540">
    <property type="entry name" value="P-loop containing nucleoside triphosphate hydrolases"/>
    <property type="match status" value="1"/>
</dbReference>
<accession>A0AAD7YHW8</accession>
<dbReference type="AlphaFoldDB" id="A0AAD7YHW8"/>
<dbReference type="EMBL" id="JARGEI010000018">
    <property type="protein sequence ID" value="KAJ8715573.1"/>
    <property type="molecule type" value="Genomic_DNA"/>
</dbReference>
<evidence type="ECO:0000313" key="2">
    <source>
        <dbReference type="EMBL" id="KAJ8723782.1"/>
    </source>
</evidence>
<protein>
    <submittedName>
        <fullName evidence="1">Uncharacterized protein</fullName>
    </submittedName>
</protein>
<name>A0AAD7YHW8_MYTSE</name>
<dbReference type="InterPro" id="IPR027417">
    <property type="entry name" value="P-loop_NTPase"/>
</dbReference>
<dbReference type="Proteomes" id="UP001231518">
    <property type="component" value="Chromosome 20"/>
</dbReference>
<reference evidence="1" key="1">
    <citation type="submission" date="2023-03" db="EMBL/GenBank/DDBJ databases">
        <title>Chromosome-level genomes of two armyworms, Mythimna separata and Mythimna loreyi, provide insights into the biosynthesis and reception of sex pheromones.</title>
        <authorList>
            <person name="Zhao H."/>
        </authorList>
    </citation>
    <scope>NUCLEOTIDE SEQUENCE</scope>
    <source>
        <strain evidence="1">BeijingLab</strain>
        <tissue evidence="1">Pupa</tissue>
    </source>
</reference>
<dbReference type="EMBL" id="JARGEI010000011">
    <property type="protein sequence ID" value="KAJ8723817.1"/>
    <property type="molecule type" value="Genomic_DNA"/>
</dbReference>
<proteinExistence type="predicted"/>
<comment type="caution">
    <text evidence="1">The sequence shown here is derived from an EMBL/GenBank/DDBJ whole genome shotgun (WGS) entry which is preliminary data.</text>
</comment>
<evidence type="ECO:0000313" key="4">
    <source>
        <dbReference type="EMBL" id="KAJ8723935.1"/>
    </source>
</evidence>
<dbReference type="Proteomes" id="UP001231518">
    <property type="component" value="Chromosome 24"/>
</dbReference>
<dbReference type="EMBL" id="JARGEI010000011">
    <property type="protein sequence ID" value="KAJ8723782.1"/>
    <property type="molecule type" value="Genomic_DNA"/>
</dbReference>
<sequence>MKFVKQPQSLQVKALCVNPQETGFRHGELLPNSVRCIICGPSNCGKTNLLIGLLIHENGLRFQNVYVYSKTLQQPKYVFLEKVLQQVPGISFQKYRENEQVLSVQNAKPNSVIVFDDVACENQNNIRDYFAMGRHKFIDCFYLNQTYSKIPKQLVRDNANLIVLFKQDERNMRHVYEEHVNTDMTWTEFREMCSKIWSIPFNYVVINKDCSKNKGCYRSKFDTFVVFD</sequence>
<keyword evidence="5" id="KW-1185">Reference proteome</keyword>
<evidence type="ECO:0000313" key="1">
    <source>
        <dbReference type="EMBL" id="KAJ8715573.1"/>
    </source>
</evidence>
<gene>
    <name evidence="2" type="ORF">PYW07_007762</name>
    <name evidence="3" type="ORF">PYW07_007797</name>
    <name evidence="4" type="ORF">PYW07_007915</name>
    <name evidence="1" type="ORF">PYW07_010055</name>
</gene>
<organism evidence="1 5">
    <name type="scientific">Mythimna separata</name>
    <name type="common">Oriental armyworm</name>
    <name type="synonym">Pseudaletia separata</name>
    <dbReference type="NCBI Taxonomy" id="271217"/>
    <lineage>
        <taxon>Eukaryota</taxon>
        <taxon>Metazoa</taxon>
        <taxon>Ecdysozoa</taxon>
        <taxon>Arthropoda</taxon>
        <taxon>Hexapoda</taxon>
        <taxon>Insecta</taxon>
        <taxon>Pterygota</taxon>
        <taxon>Neoptera</taxon>
        <taxon>Endopterygota</taxon>
        <taxon>Lepidoptera</taxon>
        <taxon>Glossata</taxon>
        <taxon>Ditrysia</taxon>
        <taxon>Noctuoidea</taxon>
        <taxon>Noctuidae</taxon>
        <taxon>Noctuinae</taxon>
        <taxon>Hadenini</taxon>
        <taxon>Mythimna</taxon>
    </lineage>
</organism>
<evidence type="ECO:0000313" key="3">
    <source>
        <dbReference type="EMBL" id="KAJ8723817.1"/>
    </source>
</evidence>
<dbReference type="InterPro" id="IPR006758">
    <property type="entry name" value="A32L"/>
</dbReference>